<evidence type="ECO:0000313" key="2">
    <source>
        <dbReference type="Proteomes" id="UP000004471"/>
    </source>
</evidence>
<name>F3FS82_PSESX</name>
<dbReference type="InterPro" id="IPR023393">
    <property type="entry name" value="START-like_dom_sf"/>
</dbReference>
<sequence>KLLIVDSTRLLRCVHDSRMLDMSEQPLIATHTPQQVAPPGIMTSMERALSLATGTALVANGLRRGGLGGILQIVVGAYGLLRGATGHCALKHAFMPTPFEQRFSAEHDWPISEALSRSVTISRPLDEVRDFLAQPEKVGALLRWVESVESLGPDRTCWTVRAPVGRKLQWTLISVPTETPDELQWHTPEGTRWQHDVSVHLSEAPGSRGTQVKAVVVCKPSFGKIGYGIARAISAFSDKALLNALQAVKQQMETGEVTTSRLRPDDDNNFFYVHGQPENDATSSHGPDSIKTGVAVKVGVV</sequence>
<organism evidence="1 2">
    <name type="scientific">Pseudomonas syringae pv. japonica str. M301072</name>
    <dbReference type="NCBI Taxonomy" id="629262"/>
    <lineage>
        <taxon>Bacteria</taxon>
        <taxon>Pseudomonadati</taxon>
        <taxon>Pseudomonadota</taxon>
        <taxon>Gammaproteobacteria</taxon>
        <taxon>Pseudomonadales</taxon>
        <taxon>Pseudomonadaceae</taxon>
        <taxon>Pseudomonas</taxon>
        <taxon>Pseudomonas syringae</taxon>
    </lineage>
</organism>
<dbReference type="HOGENOM" id="CLU_079860_0_0_6"/>
<accession>F3FS82</accession>
<gene>
    <name evidence="1" type="ORF">PSYJA_30621</name>
</gene>
<feature type="non-terminal residue" evidence="1">
    <location>
        <position position="1"/>
    </location>
</feature>
<dbReference type="PATRIC" id="fig|629262.5.peg.5083"/>
<dbReference type="EMBL" id="AEAH01001425">
    <property type="protein sequence ID" value="EGH33074.1"/>
    <property type="molecule type" value="Genomic_DNA"/>
</dbReference>
<comment type="caution">
    <text evidence="1">The sequence shown here is derived from an EMBL/GenBank/DDBJ whole genome shotgun (WGS) entry which is preliminary data.</text>
</comment>
<proteinExistence type="predicted"/>
<evidence type="ECO:0000313" key="1">
    <source>
        <dbReference type="EMBL" id="EGH33074.1"/>
    </source>
</evidence>
<protein>
    <submittedName>
        <fullName evidence="1">Cyclase/dehydrase</fullName>
    </submittedName>
</protein>
<reference evidence="1 2" key="1">
    <citation type="journal article" date="2011" name="PLoS Pathog.">
        <title>Dynamic evolution of pathogenicity revealed by sequencing and comparative genomics of 19 Pseudomonas syringae isolates.</title>
        <authorList>
            <person name="Baltrus D.A."/>
            <person name="Nishimura M.T."/>
            <person name="Romanchuk A."/>
            <person name="Chang J.H."/>
            <person name="Mukhtar M.S."/>
            <person name="Cherkis K."/>
            <person name="Roach J."/>
            <person name="Grant S.R."/>
            <person name="Jones C.D."/>
            <person name="Dangl J.L."/>
        </authorList>
    </citation>
    <scope>NUCLEOTIDE SEQUENCE [LARGE SCALE GENOMIC DNA]</scope>
    <source>
        <strain evidence="2">M301072PT</strain>
    </source>
</reference>
<dbReference type="AlphaFoldDB" id="F3FS82"/>
<dbReference type="Proteomes" id="UP000004471">
    <property type="component" value="Unassembled WGS sequence"/>
</dbReference>
<dbReference type="SUPFAM" id="SSF55961">
    <property type="entry name" value="Bet v1-like"/>
    <property type="match status" value="1"/>
</dbReference>
<dbReference type="Gene3D" id="3.30.530.20">
    <property type="match status" value="1"/>
</dbReference>